<dbReference type="AlphaFoldDB" id="A0A1J9P693"/>
<dbReference type="EMBL" id="LGRN01000468">
    <property type="protein sequence ID" value="OJD11944.1"/>
    <property type="molecule type" value="Genomic_DNA"/>
</dbReference>
<gene>
    <name evidence="1" type="ORF">AJ78_07393</name>
</gene>
<accession>A0A1J9P693</accession>
<evidence type="ECO:0000313" key="2">
    <source>
        <dbReference type="Proteomes" id="UP000182235"/>
    </source>
</evidence>
<dbReference type="Proteomes" id="UP000182235">
    <property type="component" value="Unassembled WGS sequence"/>
</dbReference>
<name>A0A1J9P693_9EURO</name>
<dbReference type="VEuPathDB" id="FungiDB:AJ78_07393"/>
<proteinExistence type="predicted"/>
<sequence length="128" mass="14118">MVILPVTIQNPGQCSQKVLHKMLADEKQYATGCPARPDVALIPDIIVENSDPIEPILQGTRVSGRSWMLHEMLGDGLWVWEQHDRVVQDVSSNPPTERNGYSWELEDSPVNNMECPGVILNVGSPSGS</sequence>
<keyword evidence="2" id="KW-1185">Reference proteome</keyword>
<reference evidence="1 2" key="1">
    <citation type="submission" date="2015-07" db="EMBL/GenBank/DDBJ databases">
        <title>Emmonsia species relationships and genome sequence.</title>
        <authorList>
            <consortium name="The Broad Institute Genomics Platform"/>
            <person name="Cuomo C.A."/>
            <person name="Munoz J.F."/>
            <person name="Imamovic A."/>
            <person name="Priest M.E."/>
            <person name="Young S."/>
            <person name="Clay O.K."/>
            <person name="McEwen J.G."/>
        </authorList>
    </citation>
    <scope>NUCLEOTIDE SEQUENCE [LARGE SCALE GENOMIC DNA]</scope>
    <source>
        <strain evidence="1 2">UAMH 9510</strain>
    </source>
</reference>
<organism evidence="1 2">
    <name type="scientific">Emergomyces pasteurianus Ep9510</name>
    <dbReference type="NCBI Taxonomy" id="1447872"/>
    <lineage>
        <taxon>Eukaryota</taxon>
        <taxon>Fungi</taxon>
        <taxon>Dikarya</taxon>
        <taxon>Ascomycota</taxon>
        <taxon>Pezizomycotina</taxon>
        <taxon>Eurotiomycetes</taxon>
        <taxon>Eurotiomycetidae</taxon>
        <taxon>Onygenales</taxon>
        <taxon>Ajellomycetaceae</taxon>
        <taxon>Emergomyces</taxon>
    </lineage>
</organism>
<dbReference type="OrthoDB" id="10454832at2759"/>
<comment type="caution">
    <text evidence="1">The sequence shown here is derived from an EMBL/GenBank/DDBJ whole genome shotgun (WGS) entry which is preliminary data.</text>
</comment>
<evidence type="ECO:0000313" key="1">
    <source>
        <dbReference type="EMBL" id="OJD11944.1"/>
    </source>
</evidence>
<protein>
    <submittedName>
        <fullName evidence="1">Uncharacterized protein</fullName>
    </submittedName>
</protein>